<protein>
    <submittedName>
        <fullName evidence="7">Sodium:proton exchanger</fullName>
    </submittedName>
</protein>
<dbReference type="InterPro" id="IPR004837">
    <property type="entry name" value="NaCa_Exmemb"/>
</dbReference>
<feature type="transmembrane region" description="Helical" evidence="5">
    <location>
        <begin position="41"/>
        <end position="61"/>
    </location>
</feature>
<keyword evidence="3 5" id="KW-1133">Transmembrane helix</keyword>
<feature type="domain" description="Sodium/calcium exchanger membrane region" evidence="6">
    <location>
        <begin position="41"/>
        <end position="194"/>
    </location>
</feature>
<proteinExistence type="predicted"/>
<feature type="domain" description="Sodium/calcium exchanger membrane region" evidence="6">
    <location>
        <begin position="225"/>
        <end position="365"/>
    </location>
</feature>
<feature type="transmembrane region" description="Helical" evidence="5">
    <location>
        <begin position="303"/>
        <end position="321"/>
    </location>
</feature>
<evidence type="ECO:0000256" key="5">
    <source>
        <dbReference type="SAM" id="Phobius"/>
    </source>
</evidence>
<dbReference type="Pfam" id="PF01699">
    <property type="entry name" value="Na_Ca_ex"/>
    <property type="match status" value="2"/>
</dbReference>
<gene>
    <name evidence="7" type="ORF">D5H75_06935</name>
</gene>
<name>A0A3A4AVE0_9ACTN</name>
<dbReference type="Gene3D" id="1.20.1420.30">
    <property type="entry name" value="NCX, central ion-binding region"/>
    <property type="match status" value="2"/>
</dbReference>
<evidence type="ECO:0000313" key="7">
    <source>
        <dbReference type="EMBL" id="RJL34200.1"/>
    </source>
</evidence>
<feature type="transmembrane region" description="Helical" evidence="5">
    <location>
        <begin position="155"/>
        <end position="170"/>
    </location>
</feature>
<keyword evidence="4 5" id="KW-0472">Membrane</keyword>
<evidence type="ECO:0000313" key="8">
    <source>
        <dbReference type="Proteomes" id="UP000265768"/>
    </source>
</evidence>
<feature type="transmembrane region" description="Helical" evidence="5">
    <location>
        <begin position="222"/>
        <end position="243"/>
    </location>
</feature>
<evidence type="ECO:0000256" key="2">
    <source>
        <dbReference type="ARBA" id="ARBA00022692"/>
    </source>
</evidence>
<feature type="transmembrane region" description="Helical" evidence="5">
    <location>
        <begin position="18"/>
        <end position="35"/>
    </location>
</feature>
<dbReference type="GO" id="GO:0055085">
    <property type="term" value="P:transmembrane transport"/>
    <property type="evidence" value="ECO:0007669"/>
    <property type="project" value="InterPro"/>
</dbReference>
<evidence type="ECO:0000256" key="3">
    <source>
        <dbReference type="ARBA" id="ARBA00022989"/>
    </source>
</evidence>
<feature type="transmembrane region" description="Helical" evidence="5">
    <location>
        <begin position="176"/>
        <end position="193"/>
    </location>
</feature>
<sequence length="407" mass="43958">MGGGAVAEPSRRVAITRIVLVALFAVPAVAFRAGGVHLTPVAAMLVFGIGVVAAAVLLMWAAEVAREDISGALALALLALIAVLPEYAVDLYFAYQAGSRPEFAAYAAANMTGANRLLIGIGWPLVALVFALAARRRGRPRGPERDVTLAPHRRVELGFLMIAALFVFVLPLAREIAWYASIVLIAVYLAYLWRVSRGQAHAEELVGVPARLARLRRAPRRLTTVLLFLGGAIVVFASAEPFAEGLVEAGGELGIDRFLLVQWLAPLASEAPELIVACVYAWRLRGDDALGALLSSKVNQWTLLIGTMPVAYAAGGGGWALPLDHRQVEEVFLTAAQTVLALGVLLDLRFRWREAIMLLVLFAAQFAFPDERIRMILSWLYLVLGVALLVVRRRDIPPALRAVRPGT</sequence>
<comment type="subcellular location">
    <subcellularLocation>
        <location evidence="1">Membrane</location>
        <topology evidence="1">Multi-pass membrane protein</topology>
    </subcellularLocation>
</comment>
<dbReference type="EMBL" id="QZEY01000002">
    <property type="protein sequence ID" value="RJL34200.1"/>
    <property type="molecule type" value="Genomic_DNA"/>
</dbReference>
<keyword evidence="2 5" id="KW-0812">Transmembrane</keyword>
<accession>A0A3A4AVE0</accession>
<reference evidence="7 8" key="1">
    <citation type="submission" date="2018-09" db="EMBL/GenBank/DDBJ databases">
        <title>YIM 75507 draft genome.</title>
        <authorList>
            <person name="Tang S."/>
            <person name="Feng Y."/>
        </authorList>
    </citation>
    <scope>NUCLEOTIDE SEQUENCE [LARGE SCALE GENOMIC DNA]</scope>
    <source>
        <strain evidence="7 8">YIM 75507</strain>
    </source>
</reference>
<dbReference type="OrthoDB" id="57558at2"/>
<organism evidence="7 8">
    <name type="scientific">Bailinhaonella thermotolerans</name>
    <dbReference type="NCBI Taxonomy" id="1070861"/>
    <lineage>
        <taxon>Bacteria</taxon>
        <taxon>Bacillati</taxon>
        <taxon>Actinomycetota</taxon>
        <taxon>Actinomycetes</taxon>
        <taxon>Streptosporangiales</taxon>
        <taxon>Streptosporangiaceae</taxon>
        <taxon>Bailinhaonella</taxon>
    </lineage>
</organism>
<feature type="transmembrane region" description="Helical" evidence="5">
    <location>
        <begin position="115"/>
        <end position="134"/>
    </location>
</feature>
<dbReference type="AlphaFoldDB" id="A0A3A4AVE0"/>
<feature type="transmembrane region" description="Helical" evidence="5">
    <location>
        <begin position="263"/>
        <end position="282"/>
    </location>
</feature>
<feature type="transmembrane region" description="Helical" evidence="5">
    <location>
        <begin position="73"/>
        <end position="95"/>
    </location>
</feature>
<evidence type="ECO:0000259" key="6">
    <source>
        <dbReference type="Pfam" id="PF01699"/>
    </source>
</evidence>
<dbReference type="Proteomes" id="UP000265768">
    <property type="component" value="Unassembled WGS sequence"/>
</dbReference>
<evidence type="ECO:0000256" key="1">
    <source>
        <dbReference type="ARBA" id="ARBA00004141"/>
    </source>
</evidence>
<dbReference type="InterPro" id="IPR044880">
    <property type="entry name" value="NCX_ion-bd_dom_sf"/>
</dbReference>
<evidence type="ECO:0000256" key="4">
    <source>
        <dbReference type="ARBA" id="ARBA00023136"/>
    </source>
</evidence>
<keyword evidence="8" id="KW-1185">Reference proteome</keyword>
<feature type="transmembrane region" description="Helical" evidence="5">
    <location>
        <begin position="374"/>
        <end position="391"/>
    </location>
</feature>
<dbReference type="GO" id="GO:0016020">
    <property type="term" value="C:membrane"/>
    <property type="evidence" value="ECO:0007669"/>
    <property type="project" value="UniProtKB-SubCell"/>
</dbReference>
<dbReference type="RefSeq" id="WP_119925500.1">
    <property type="nucleotide sequence ID" value="NZ_QZEY01000002.1"/>
</dbReference>
<comment type="caution">
    <text evidence="7">The sequence shown here is derived from an EMBL/GenBank/DDBJ whole genome shotgun (WGS) entry which is preliminary data.</text>
</comment>